<dbReference type="EMBL" id="WCTY01000023">
    <property type="protein sequence ID" value="KAB4182747.1"/>
    <property type="molecule type" value="Genomic_DNA"/>
</dbReference>
<name>A0A414W860_BACUN</name>
<reference evidence="2" key="3">
    <citation type="submission" date="2023-10" db="EMBL/GenBank/DDBJ databases">
        <title>Genome of Potential pathogenic bacteria in Crohn's disease.</title>
        <authorList>
            <person name="Rodriguez-Palacios A."/>
        </authorList>
    </citation>
    <scope>NUCLEOTIDE SEQUENCE</scope>
    <source>
        <strain evidence="2">CavFT-hAR50</strain>
    </source>
</reference>
<dbReference type="Proteomes" id="UP001181247">
    <property type="component" value="Unassembled WGS sequence"/>
</dbReference>
<protein>
    <submittedName>
        <fullName evidence="3">Uncharacterized protein</fullName>
    </submittedName>
</protein>
<dbReference type="AlphaFoldDB" id="A0A414W860"/>
<dbReference type="Gene3D" id="3.40.50.2300">
    <property type="match status" value="1"/>
</dbReference>
<evidence type="ECO:0000313" key="2">
    <source>
        <dbReference type="EMBL" id="MDU0243158.1"/>
    </source>
</evidence>
<sequence>MKFRYIGTPKNITDLRSIASKHKQLERKNVKIAIVDNESFPMIEILQRHKFDIDKFDDIENIESLNGYDIILCDIQGVGTKFNEVFQGAYLVKEIYKRYPFKIIIAYTGSRYDPRYNEYLKYAEYNIIKDASSEEWVEKLDSALELASNPEHRWNRVRRYLLNKGVPLFELTLLEDDFVCRFLENKSFDDFPNNKIAKTLDDDIRAILQSFTANALFKILVG</sequence>
<evidence type="ECO:0000313" key="1">
    <source>
        <dbReference type="EMBL" id="KAB4182747.1"/>
    </source>
</evidence>
<dbReference type="EMBL" id="JAWDEU010000001">
    <property type="protein sequence ID" value="MDU0243158.1"/>
    <property type="molecule type" value="Genomic_DNA"/>
</dbReference>
<comment type="caution">
    <text evidence="3">The sequence shown here is derived from an EMBL/GenBank/DDBJ whole genome shotgun (WGS) entry which is preliminary data.</text>
</comment>
<dbReference type="Proteomes" id="UP000487221">
    <property type="component" value="Unassembled WGS sequence"/>
</dbReference>
<reference evidence="1 5" key="2">
    <citation type="journal article" date="2019" name="Nat. Med.">
        <title>A library of human gut bacterial isolates paired with longitudinal multiomics data enables mechanistic microbiome research.</title>
        <authorList>
            <person name="Poyet M."/>
            <person name="Groussin M."/>
            <person name="Gibbons S.M."/>
            <person name="Avila-Pacheco J."/>
            <person name="Jiang X."/>
            <person name="Kearney S.M."/>
            <person name="Perrotta A.R."/>
            <person name="Berdy B."/>
            <person name="Zhao S."/>
            <person name="Lieberman T.D."/>
            <person name="Swanson P.K."/>
            <person name="Smith M."/>
            <person name="Roesemann S."/>
            <person name="Alexander J.E."/>
            <person name="Rich S.A."/>
            <person name="Livny J."/>
            <person name="Vlamakis H."/>
            <person name="Clish C."/>
            <person name="Bullock K."/>
            <person name="Deik A."/>
            <person name="Scott J."/>
            <person name="Pierce K.A."/>
            <person name="Xavier R.J."/>
            <person name="Alm E.J."/>
        </authorList>
    </citation>
    <scope>NUCLEOTIDE SEQUENCE [LARGE SCALE GENOMIC DNA]</scope>
    <source>
        <strain evidence="1 5">BIOML-A19</strain>
    </source>
</reference>
<evidence type="ECO:0000313" key="3">
    <source>
        <dbReference type="EMBL" id="RHH27009.1"/>
    </source>
</evidence>
<dbReference type="Proteomes" id="UP000283766">
    <property type="component" value="Unassembled WGS sequence"/>
</dbReference>
<organism evidence="3 4">
    <name type="scientific">Bacteroides uniformis</name>
    <dbReference type="NCBI Taxonomy" id="820"/>
    <lineage>
        <taxon>Bacteria</taxon>
        <taxon>Pseudomonadati</taxon>
        <taxon>Bacteroidota</taxon>
        <taxon>Bacteroidia</taxon>
        <taxon>Bacteroidales</taxon>
        <taxon>Bacteroidaceae</taxon>
        <taxon>Bacteroides</taxon>
    </lineage>
</organism>
<proteinExistence type="predicted"/>
<reference evidence="3 4" key="1">
    <citation type="submission" date="2018-08" db="EMBL/GenBank/DDBJ databases">
        <title>A genome reference for cultivated species of the human gut microbiota.</title>
        <authorList>
            <person name="Zou Y."/>
            <person name="Xue W."/>
            <person name="Luo G."/>
        </authorList>
    </citation>
    <scope>NUCLEOTIDE SEQUENCE [LARGE SCALE GENOMIC DNA]</scope>
    <source>
        <strain evidence="3 4">AM18-14LB</strain>
    </source>
</reference>
<dbReference type="EMBL" id="QRJL01000014">
    <property type="protein sequence ID" value="RHH27009.1"/>
    <property type="molecule type" value="Genomic_DNA"/>
</dbReference>
<evidence type="ECO:0000313" key="5">
    <source>
        <dbReference type="Proteomes" id="UP000487221"/>
    </source>
</evidence>
<dbReference type="RefSeq" id="WP_008764042.1">
    <property type="nucleotide sequence ID" value="NZ_CP072239.1"/>
</dbReference>
<gene>
    <name evidence="3" type="ORF">DW216_17830</name>
    <name evidence="1" type="ORF">GAQ44_12785</name>
    <name evidence="2" type="ORF">RVH16_00180</name>
</gene>
<accession>A0A414W860</accession>
<evidence type="ECO:0000313" key="4">
    <source>
        <dbReference type="Proteomes" id="UP000283766"/>
    </source>
</evidence>